<dbReference type="OMA" id="CQKFNST"/>
<proteinExistence type="predicted"/>
<sequence>MEESQQRLRKAVSDVSQEINKYYSLEVERKFDDIEELEEAECQCCGMKEECSKVYMNEVEEDYCGKWVCGLCCEAVKDKVGRSTKVITLVEALKSQMDFSQEYNATIRLNPKLSLTLSMRDIAKRSLDKRNCKGLGITKLTRSSSYP</sequence>
<dbReference type="InterPro" id="IPR012876">
    <property type="entry name" value="DUF1677_pln"/>
</dbReference>
<dbReference type="EnsemblPlants" id="AES73887">
    <property type="protein sequence ID" value="AES73887"/>
    <property type="gene ID" value="MTR_3g109860"/>
</dbReference>
<dbReference type="AlphaFoldDB" id="G7J3I0"/>
<protein>
    <submittedName>
        <fullName evidence="1">DUF1677 family protein</fullName>
    </submittedName>
</protein>
<evidence type="ECO:0000313" key="4">
    <source>
        <dbReference type="Proteomes" id="UP000002051"/>
    </source>
</evidence>
<gene>
    <name evidence="1" type="ordered locus">MTR_3g109860</name>
    <name evidence="2" type="ORF">MtrunA17_Chr3g0140381</name>
</gene>
<dbReference type="PaxDb" id="3880-AES73887"/>
<dbReference type="STRING" id="3880.G7J3I0"/>
<reference evidence="1 4" key="2">
    <citation type="journal article" date="2014" name="BMC Genomics">
        <title>An improved genome release (version Mt4.0) for the model legume Medicago truncatula.</title>
        <authorList>
            <person name="Tang H."/>
            <person name="Krishnakumar V."/>
            <person name="Bidwell S."/>
            <person name="Rosen B."/>
            <person name="Chan A."/>
            <person name="Zhou S."/>
            <person name="Gentzbittel L."/>
            <person name="Childs K.L."/>
            <person name="Yandell M."/>
            <person name="Gundlach H."/>
            <person name="Mayer K.F."/>
            <person name="Schwartz D.C."/>
            <person name="Town C.D."/>
        </authorList>
    </citation>
    <scope>GENOME REANNOTATION</scope>
    <source>
        <strain evidence="3 4">cv. Jemalong A17</strain>
    </source>
</reference>
<evidence type="ECO:0000313" key="3">
    <source>
        <dbReference type="EnsemblPlants" id="AES73887"/>
    </source>
</evidence>
<dbReference type="EMBL" id="CM001219">
    <property type="protein sequence ID" value="AES73887.1"/>
    <property type="molecule type" value="Genomic_DNA"/>
</dbReference>
<organism evidence="1 4">
    <name type="scientific">Medicago truncatula</name>
    <name type="common">Barrel medic</name>
    <name type="synonym">Medicago tribuloides</name>
    <dbReference type="NCBI Taxonomy" id="3880"/>
    <lineage>
        <taxon>Eukaryota</taxon>
        <taxon>Viridiplantae</taxon>
        <taxon>Streptophyta</taxon>
        <taxon>Embryophyta</taxon>
        <taxon>Tracheophyta</taxon>
        <taxon>Spermatophyta</taxon>
        <taxon>Magnoliopsida</taxon>
        <taxon>eudicotyledons</taxon>
        <taxon>Gunneridae</taxon>
        <taxon>Pentapetalae</taxon>
        <taxon>rosids</taxon>
        <taxon>fabids</taxon>
        <taxon>Fabales</taxon>
        <taxon>Fabaceae</taxon>
        <taxon>Papilionoideae</taxon>
        <taxon>50 kb inversion clade</taxon>
        <taxon>NPAAA clade</taxon>
        <taxon>Hologalegina</taxon>
        <taxon>IRL clade</taxon>
        <taxon>Trifolieae</taxon>
        <taxon>Medicago</taxon>
    </lineage>
</organism>
<accession>G7J3I0</accession>
<reference evidence="3" key="3">
    <citation type="submission" date="2015-04" db="UniProtKB">
        <authorList>
            <consortium name="EnsemblPlants"/>
        </authorList>
    </citation>
    <scope>IDENTIFICATION</scope>
    <source>
        <strain evidence="3">cv. Jemalong A17</strain>
    </source>
</reference>
<reference evidence="2" key="4">
    <citation type="journal article" date="2018" name="Nat. Plants">
        <title>Whole-genome landscape of Medicago truncatula symbiotic genes.</title>
        <authorList>
            <person name="Pecrix Y."/>
            <person name="Gamas P."/>
            <person name="Carrere S."/>
        </authorList>
    </citation>
    <scope>NUCLEOTIDE SEQUENCE</scope>
    <source>
        <tissue evidence="2">Leaves</tissue>
    </source>
</reference>
<reference evidence="1 4" key="1">
    <citation type="journal article" date="2011" name="Nature">
        <title>The Medicago genome provides insight into the evolution of rhizobial symbioses.</title>
        <authorList>
            <person name="Young N.D."/>
            <person name="Debelle F."/>
            <person name="Oldroyd G.E."/>
            <person name="Geurts R."/>
            <person name="Cannon S.B."/>
            <person name="Udvardi M.K."/>
            <person name="Benedito V.A."/>
            <person name="Mayer K.F."/>
            <person name="Gouzy J."/>
            <person name="Schoof H."/>
            <person name="Van de Peer Y."/>
            <person name="Proost S."/>
            <person name="Cook D.R."/>
            <person name="Meyers B.C."/>
            <person name="Spannagl M."/>
            <person name="Cheung F."/>
            <person name="De Mita S."/>
            <person name="Krishnakumar V."/>
            <person name="Gundlach H."/>
            <person name="Zhou S."/>
            <person name="Mudge J."/>
            <person name="Bharti A.K."/>
            <person name="Murray J.D."/>
            <person name="Naoumkina M.A."/>
            <person name="Rosen B."/>
            <person name="Silverstein K.A."/>
            <person name="Tang H."/>
            <person name="Rombauts S."/>
            <person name="Zhao P.X."/>
            <person name="Zhou P."/>
            <person name="Barbe V."/>
            <person name="Bardou P."/>
            <person name="Bechner M."/>
            <person name="Bellec A."/>
            <person name="Berger A."/>
            <person name="Berges H."/>
            <person name="Bidwell S."/>
            <person name="Bisseling T."/>
            <person name="Choisne N."/>
            <person name="Couloux A."/>
            <person name="Denny R."/>
            <person name="Deshpande S."/>
            <person name="Dai X."/>
            <person name="Doyle J.J."/>
            <person name="Dudez A.M."/>
            <person name="Farmer A.D."/>
            <person name="Fouteau S."/>
            <person name="Franken C."/>
            <person name="Gibelin C."/>
            <person name="Gish J."/>
            <person name="Goldstein S."/>
            <person name="Gonzalez A.J."/>
            <person name="Green P.J."/>
            <person name="Hallab A."/>
            <person name="Hartog M."/>
            <person name="Hua A."/>
            <person name="Humphray S.J."/>
            <person name="Jeong D.H."/>
            <person name="Jing Y."/>
            <person name="Jocker A."/>
            <person name="Kenton S.M."/>
            <person name="Kim D.J."/>
            <person name="Klee K."/>
            <person name="Lai H."/>
            <person name="Lang C."/>
            <person name="Lin S."/>
            <person name="Macmil S.L."/>
            <person name="Magdelenat G."/>
            <person name="Matthews L."/>
            <person name="McCorrison J."/>
            <person name="Monaghan E.L."/>
            <person name="Mun J.H."/>
            <person name="Najar F.Z."/>
            <person name="Nicholson C."/>
            <person name="Noirot C."/>
            <person name="O'Bleness M."/>
            <person name="Paule C.R."/>
            <person name="Poulain J."/>
            <person name="Prion F."/>
            <person name="Qin B."/>
            <person name="Qu C."/>
            <person name="Retzel E.F."/>
            <person name="Riddle C."/>
            <person name="Sallet E."/>
            <person name="Samain S."/>
            <person name="Samson N."/>
            <person name="Sanders I."/>
            <person name="Saurat O."/>
            <person name="Scarpelli C."/>
            <person name="Schiex T."/>
            <person name="Segurens B."/>
            <person name="Severin A.J."/>
            <person name="Sherrier D.J."/>
            <person name="Shi R."/>
            <person name="Sims S."/>
            <person name="Singer S.R."/>
            <person name="Sinharoy S."/>
            <person name="Sterck L."/>
            <person name="Viollet A."/>
            <person name="Wang B.B."/>
            <person name="Wang K."/>
            <person name="Wang M."/>
            <person name="Wang X."/>
            <person name="Warfsmann J."/>
            <person name="Weissenbach J."/>
            <person name="White D.D."/>
            <person name="White J.D."/>
            <person name="Wiley G.B."/>
            <person name="Wincker P."/>
            <person name="Xing Y."/>
            <person name="Yang L."/>
            <person name="Yao Z."/>
            <person name="Ying F."/>
            <person name="Zhai J."/>
            <person name="Zhou L."/>
            <person name="Zuber A."/>
            <person name="Denarie J."/>
            <person name="Dixon R.A."/>
            <person name="May G.D."/>
            <person name="Schwartz D.C."/>
            <person name="Rogers J."/>
            <person name="Quetier F."/>
            <person name="Town C.D."/>
            <person name="Roe B.A."/>
        </authorList>
    </citation>
    <scope>NUCLEOTIDE SEQUENCE [LARGE SCALE GENOMIC DNA]</scope>
    <source>
        <strain evidence="1">A17</strain>
        <strain evidence="3 4">cv. Jemalong A17</strain>
    </source>
</reference>
<dbReference type="Gramene" id="rna19521">
    <property type="protein sequence ID" value="RHN70889.1"/>
    <property type="gene ID" value="gene19521"/>
</dbReference>
<evidence type="ECO:0000313" key="2">
    <source>
        <dbReference type="EMBL" id="RHN70889.1"/>
    </source>
</evidence>
<dbReference type="EMBL" id="PSQE01000003">
    <property type="protein sequence ID" value="RHN70889.1"/>
    <property type="molecule type" value="Genomic_DNA"/>
</dbReference>
<dbReference type="PANTHER" id="PTHR33108:SF14">
    <property type="entry name" value="OS01G0745000 PROTEIN"/>
    <property type="match status" value="1"/>
</dbReference>
<dbReference type="Proteomes" id="UP000265566">
    <property type="component" value="Chromosome 3"/>
</dbReference>
<dbReference type="PANTHER" id="PTHR33108">
    <property type="entry name" value="OS01G0745000 PROTEIN"/>
    <property type="match status" value="1"/>
</dbReference>
<dbReference type="eggNOG" id="ENOG502S1CX">
    <property type="taxonomic scope" value="Eukaryota"/>
</dbReference>
<keyword evidence="4" id="KW-1185">Reference proteome</keyword>
<dbReference type="Pfam" id="PF07911">
    <property type="entry name" value="DUF1677"/>
    <property type="match status" value="1"/>
</dbReference>
<dbReference type="HOGENOM" id="CLU_085198_0_2_1"/>
<evidence type="ECO:0000313" key="1">
    <source>
        <dbReference type="EMBL" id="AES73887.1"/>
    </source>
</evidence>
<name>G7J3I0_MEDTR</name>
<dbReference type="Proteomes" id="UP000002051">
    <property type="component" value="Chromosome 3"/>
</dbReference>